<evidence type="ECO:0000313" key="2">
    <source>
        <dbReference type="EMBL" id="ORY19061.1"/>
    </source>
</evidence>
<comment type="caution">
    <text evidence="2">The sequence shown here is derived from an EMBL/GenBank/DDBJ whole genome shotgun (WGS) entry which is preliminary data.</text>
</comment>
<dbReference type="PANTHER" id="PTHR37017">
    <property type="entry name" value="AB HYDROLASE-1 DOMAIN-CONTAINING PROTEIN-RELATED"/>
    <property type="match status" value="1"/>
</dbReference>
<protein>
    <submittedName>
        <fullName evidence="2">Catalytic protein</fullName>
    </submittedName>
</protein>
<keyword evidence="3" id="KW-1185">Reference proteome</keyword>
<dbReference type="Gene3D" id="3.40.50.1820">
    <property type="entry name" value="alpha/beta hydrolase"/>
    <property type="match status" value="1"/>
</dbReference>
<dbReference type="OrthoDB" id="408373at2759"/>
<dbReference type="InterPro" id="IPR000073">
    <property type="entry name" value="AB_hydrolase_1"/>
</dbReference>
<dbReference type="PANTHER" id="PTHR37017:SF11">
    <property type="entry name" value="ESTERASE_LIPASE_THIOESTERASE DOMAIN-CONTAINING PROTEIN"/>
    <property type="match status" value="1"/>
</dbReference>
<accession>A0A1Y2A980</accession>
<evidence type="ECO:0000313" key="3">
    <source>
        <dbReference type="Proteomes" id="UP000193144"/>
    </source>
</evidence>
<feature type="domain" description="AB hydrolase-1" evidence="1">
    <location>
        <begin position="25"/>
        <end position="241"/>
    </location>
</feature>
<dbReference type="InterPro" id="IPR052897">
    <property type="entry name" value="Sec-Metab_Biosynth_Hydrolase"/>
</dbReference>
<dbReference type="EMBL" id="MCFA01000004">
    <property type="protein sequence ID" value="ORY19061.1"/>
    <property type="molecule type" value="Genomic_DNA"/>
</dbReference>
<proteinExistence type="predicted"/>
<dbReference type="AlphaFoldDB" id="A0A1Y2A980"/>
<organism evidence="2 3">
    <name type="scientific">Clohesyomyces aquaticus</name>
    <dbReference type="NCBI Taxonomy" id="1231657"/>
    <lineage>
        <taxon>Eukaryota</taxon>
        <taxon>Fungi</taxon>
        <taxon>Dikarya</taxon>
        <taxon>Ascomycota</taxon>
        <taxon>Pezizomycotina</taxon>
        <taxon>Dothideomycetes</taxon>
        <taxon>Pleosporomycetidae</taxon>
        <taxon>Pleosporales</taxon>
        <taxon>Lindgomycetaceae</taxon>
        <taxon>Clohesyomyces</taxon>
    </lineage>
</organism>
<name>A0A1Y2A980_9PLEO</name>
<gene>
    <name evidence="2" type="ORF">BCR34DRAFT_504007</name>
</gene>
<reference evidence="2 3" key="1">
    <citation type="submission" date="2016-07" db="EMBL/GenBank/DDBJ databases">
        <title>Pervasive Adenine N6-methylation of Active Genes in Fungi.</title>
        <authorList>
            <consortium name="DOE Joint Genome Institute"/>
            <person name="Mondo S.J."/>
            <person name="Dannebaum R.O."/>
            <person name="Kuo R.C."/>
            <person name="Labutti K."/>
            <person name="Haridas S."/>
            <person name="Kuo A."/>
            <person name="Salamov A."/>
            <person name="Ahrendt S.R."/>
            <person name="Lipzen A."/>
            <person name="Sullivan W."/>
            <person name="Andreopoulos W.B."/>
            <person name="Clum A."/>
            <person name="Lindquist E."/>
            <person name="Daum C."/>
            <person name="Ramamoorthy G.K."/>
            <person name="Gryganskyi A."/>
            <person name="Culley D."/>
            <person name="Magnuson J.K."/>
            <person name="James T.Y."/>
            <person name="O'Malley M.A."/>
            <person name="Stajich J.E."/>
            <person name="Spatafora J.W."/>
            <person name="Visel A."/>
            <person name="Grigoriev I.V."/>
        </authorList>
    </citation>
    <scope>NUCLEOTIDE SEQUENCE [LARGE SCALE GENOMIC DNA]</scope>
    <source>
        <strain evidence="2 3">CBS 115471</strain>
    </source>
</reference>
<dbReference type="SUPFAM" id="SSF53474">
    <property type="entry name" value="alpha/beta-Hydrolases"/>
    <property type="match status" value="1"/>
</dbReference>
<dbReference type="STRING" id="1231657.A0A1Y2A980"/>
<evidence type="ECO:0000259" key="1">
    <source>
        <dbReference type="Pfam" id="PF12697"/>
    </source>
</evidence>
<sequence length="253" mass="27590">MTEHALDFTVIIVQGSFQIPLVYEALSTGLQARGISTFHPELPSLDVAAGSDLASKSLEDDTNAVKSLIEKLVQDEGKKVFVVMHSYGGLVGSNAIPEELSYYVRKSKGFSGGVVHLFYAAAFVLDKGLSVQGAFGENPREDIRSDGTFTLKDGAKLIYNDLPADEAALWESRMIPQSFAVKTTDITRTAYEYIPSTYLVCEKDNAVPFQAQEMLATKIGAHVERCDSGHSPMLSQTDMLVEKIIGTFKRVAV</sequence>
<dbReference type="Proteomes" id="UP000193144">
    <property type="component" value="Unassembled WGS sequence"/>
</dbReference>
<dbReference type="Pfam" id="PF12697">
    <property type="entry name" value="Abhydrolase_6"/>
    <property type="match status" value="1"/>
</dbReference>
<dbReference type="InterPro" id="IPR029058">
    <property type="entry name" value="AB_hydrolase_fold"/>
</dbReference>